<keyword evidence="2" id="KW-1185">Reference proteome</keyword>
<reference evidence="1" key="1">
    <citation type="submission" date="2023-04" db="EMBL/GenBank/DDBJ databases">
        <title>Draft Genome sequencing of Naganishia species isolated from polar environments using Oxford Nanopore Technology.</title>
        <authorList>
            <person name="Leo P."/>
            <person name="Venkateswaran K."/>
        </authorList>
    </citation>
    <scope>NUCLEOTIDE SEQUENCE</scope>
    <source>
        <strain evidence="1">MNA-CCFEE 5423</strain>
    </source>
</reference>
<name>A0ACC2VDI9_9TREE</name>
<accession>A0ACC2VDI9</accession>
<dbReference type="Proteomes" id="UP001227268">
    <property type="component" value="Unassembled WGS sequence"/>
</dbReference>
<evidence type="ECO:0000313" key="2">
    <source>
        <dbReference type="Proteomes" id="UP001227268"/>
    </source>
</evidence>
<evidence type="ECO:0000313" key="1">
    <source>
        <dbReference type="EMBL" id="KAJ9097183.1"/>
    </source>
</evidence>
<dbReference type="EMBL" id="JASBWT010000017">
    <property type="protein sequence ID" value="KAJ9097183.1"/>
    <property type="molecule type" value="Genomic_DNA"/>
</dbReference>
<gene>
    <name evidence="1" type="ORF">QFC21_004852</name>
</gene>
<comment type="caution">
    <text evidence="1">The sequence shown here is derived from an EMBL/GenBank/DDBJ whole genome shotgun (WGS) entry which is preliminary data.</text>
</comment>
<organism evidence="1 2">
    <name type="scientific">Naganishia friedmannii</name>
    <dbReference type="NCBI Taxonomy" id="89922"/>
    <lineage>
        <taxon>Eukaryota</taxon>
        <taxon>Fungi</taxon>
        <taxon>Dikarya</taxon>
        <taxon>Basidiomycota</taxon>
        <taxon>Agaricomycotina</taxon>
        <taxon>Tremellomycetes</taxon>
        <taxon>Filobasidiales</taxon>
        <taxon>Filobasidiaceae</taxon>
        <taxon>Naganishia</taxon>
    </lineage>
</organism>
<proteinExistence type="predicted"/>
<sequence length="956" mass="102384">MTPAVPPIENAGVGLKDAAGFAIPSLPAPRAVQQPESTGGIPQDVRTIMEMIGLDAGAELPPQENAVRETEPSAEADTSSASLMQAAANDADEETDSSEEDSSSESDSDSEDDAEKKTAPTPSSSAPMTASRHAEFLAQLTSFVKGPAEDVEVDGVGYITEDSEDEDDLQEDMMDEGEVDIVMDGQAVDLQALRELMNTKKLEEETATTTTSQSKPKPKQDDDASSSSSDSSSDSDSSDSDEESSTLPARLAQVEMSDYEEEEETPSGPLKTEHEILEEPVQVPPFQRLGEGARVILAGEVVSFIKDPGLGVWEQWQRAQKLKEEEEASAKQDEREKVVEEEEKKVEQVMDVAVKAEEEPGQILESVVSVAEPGEIDVQVEVDVKVETSETTPMDATAGVDVKEEPIASTTTAAGAQPEPSSEHKPDISVSDPTPATTAPQTSTTAKRARNRAGKRRPNDNGKGKQSSGKPNGPCAPKSSGTVVVQALRPPAGTVKGGTDRLDEDGWLLDGSVICTGEGEAVAVVAEVFGPTAQPFYLLKLPPPPFSVPAADQLTRGTKLYYPADGDHAYVPVRMLKTDKRFKGTDASNLYDEEPAEHEMEWSDDEEEQAAKRKFKADKRGKKTANDNNALPRRQPHFDTASTAGHNSDDDEMSVHYGGAGDSSMRDDRSDAGYSVASSSARSRRVAQSYGDLYDTQASVGYRAPPETARGTSRGRGSARGARGGRVADRFGDAPPTSAPPQTTQRNQDGGRQIGRGVGRGRGGERGRGAERGRGRGGQQQQARGGSGRRQEQQQLRQQPLPSSANLPARPRDLSPTSAHIARVTSEAVSSNTQHQPQQPQMQQGYNPMMGMSSFGWVPQAMGQMPMEMGMPGMPMGMPMGMMGGQMFSPYFMPQQQQQQPQQSGGQQPSPAQTQGGQQSAPGMPAINPRFMQQYQQMMAQYQGQAQGTAQGGQQQ</sequence>
<protein>
    <submittedName>
        <fullName evidence="1">Uncharacterized protein</fullName>
    </submittedName>
</protein>